<dbReference type="Proteomes" id="UP001524586">
    <property type="component" value="Unassembled WGS sequence"/>
</dbReference>
<comment type="caution">
    <text evidence="1">The sequence shown here is derived from an EMBL/GenBank/DDBJ whole genome shotgun (WGS) entry which is preliminary data.</text>
</comment>
<evidence type="ECO:0000313" key="1">
    <source>
        <dbReference type="EMBL" id="MCQ8128165.1"/>
    </source>
</evidence>
<protein>
    <submittedName>
        <fullName evidence="1">Uncharacterized protein</fullName>
    </submittedName>
</protein>
<name>A0ABT1U417_9GAMM</name>
<proteinExistence type="predicted"/>
<sequence length="237" mass="26764">MYPEDSLQSIVAPSPWWTKNESNKLCRGALVFSFAPHVDQVPYTFEPIGRKTATEHDSAIVLVSPLKVSQPLKKAALPVAAMTLHESEVWAAYRAKKRPCLVFSVESLSVDKTLTQGKPNHATAPTFLAAPFYGVDKNVKRSGYSPEFVERVRHCEYSQFHWDKLPLTNGPDESILRLDHLQPFGAHHDAYKVSDYKLSSDAMDILDELLRWLVWGGVPEESMILAYREMIESIFTS</sequence>
<dbReference type="RefSeq" id="WP_256614539.1">
    <property type="nucleotide sequence ID" value="NZ_JANIBK010000024.1"/>
</dbReference>
<organism evidence="1 2">
    <name type="scientific">Methylomonas rivi</name>
    <dbReference type="NCBI Taxonomy" id="2952226"/>
    <lineage>
        <taxon>Bacteria</taxon>
        <taxon>Pseudomonadati</taxon>
        <taxon>Pseudomonadota</taxon>
        <taxon>Gammaproteobacteria</taxon>
        <taxon>Methylococcales</taxon>
        <taxon>Methylococcaceae</taxon>
        <taxon>Methylomonas</taxon>
    </lineage>
</organism>
<reference evidence="1 2" key="1">
    <citation type="submission" date="2022-07" db="EMBL/GenBank/DDBJ databases">
        <title>Methylomonas rivi sp. nov., Methylomonas rosea sp. nov., Methylomonas aureus sp. nov. and Methylomonas subterranea sp. nov., four novel methanotrophs isolated from a freshwater creek and the deep terrestrial subsurface.</title>
        <authorList>
            <person name="Abin C."/>
            <person name="Sankaranarayanan K."/>
            <person name="Garner C."/>
            <person name="Sindelar R."/>
            <person name="Kotary K."/>
            <person name="Garner R."/>
            <person name="Barclay S."/>
            <person name="Lawson P."/>
            <person name="Krumholz L."/>
        </authorList>
    </citation>
    <scope>NUCLEOTIDE SEQUENCE [LARGE SCALE GENOMIC DNA]</scope>
    <source>
        <strain evidence="1 2">WSC-6</strain>
    </source>
</reference>
<evidence type="ECO:0000313" key="2">
    <source>
        <dbReference type="Proteomes" id="UP001524586"/>
    </source>
</evidence>
<gene>
    <name evidence="1" type="ORF">NP596_06810</name>
</gene>
<dbReference type="EMBL" id="JANIBK010000024">
    <property type="protein sequence ID" value="MCQ8128165.1"/>
    <property type="molecule type" value="Genomic_DNA"/>
</dbReference>
<keyword evidence="2" id="KW-1185">Reference proteome</keyword>
<accession>A0ABT1U417</accession>